<dbReference type="AlphaFoldDB" id="A0A6G6A4G5"/>
<evidence type="ECO:0000256" key="11">
    <source>
        <dbReference type="ARBA" id="ARBA00023027"/>
    </source>
</evidence>
<feature type="chain" id="PRO_5026316022" description="NADH-ubiquinone oxidoreductase chain 6" evidence="17">
    <location>
        <begin position="22"/>
        <end position="165"/>
    </location>
</feature>
<dbReference type="PANTHER" id="PTHR11435">
    <property type="entry name" value="NADH UBIQUINONE OXIDOREDUCTASE SUBUNIT ND6"/>
    <property type="match status" value="1"/>
</dbReference>
<protein>
    <recommendedName>
        <fullName evidence="4">NADH-ubiquinone oxidoreductase chain 6</fullName>
        <ecNumber evidence="3">7.1.1.2</ecNumber>
    </recommendedName>
    <alternativeName>
        <fullName evidence="14">NADH dehydrogenase subunit 6</fullName>
    </alternativeName>
</protein>
<keyword evidence="8" id="KW-1278">Translocase</keyword>
<dbReference type="PANTHER" id="PTHR11435:SF1">
    <property type="entry name" value="NADH-UBIQUINONE OXIDOREDUCTASE CHAIN 6"/>
    <property type="match status" value="1"/>
</dbReference>
<evidence type="ECO:0000256" key="17">
    <source>
        <dbReference type="SAM" id="SignalP"/>
    </source>
</evidence>
<keyword evidence="11" id="KW-0520">NAD</keyword>
<evidence type="ECO:0000256" key="2">
    <source>
        <dbReference type="ARBA" id="ARBA00005698"/>
    </source>
</evidence>
<evidence type="ECO:0000256" key="1">
    <source>
        <dbReference type="ARBA" id="ARBA00004225"/>
    </source>
</evidence>
<comment type="subcellular location">
    <subcellularLocation>
        <location evidence="1">Mitochondrion membrane</location>
        <topology evidence="1">Multi-pass membrane protein</topology>
    </subcellularLocation>
</comment>
<dbReference type="EC" id="7.1.1.2" evidence="3"/>
<evidence type="ECO:0000256" key="4">
    <source>
        <dbReference type="ARBA" id="ARBA00021095"/>
    </source>
</evidence>
<dbReference type="GeneID" id="44796848"/>
<dbReference type="EMBL" id="MK409686">
    <property type="protein sequence ID" value="QID03196.1"/>
    <property type="molecule type" value="Genomic_DNA"/>
</dbReference>
<keyword evidence="10 16" id="KW-1133">Transmembrane helix</keyword>
<evidence type="ECO:0000256" key="9">
    <source>
        <dbReference type="ARBA" id="ARBA00022982"/>
    </source>
</evidence>
<evidence type="ECO:0000256" key="6">
    <source>
        <dbReference type="ARBA" id="ARBA00022660"/>
    </source>
</evidence>
<comment type="similarity">
    <text evidence="2">Belongs to the complex I subunit 6 family.</text>
</comment>
<dbReference type="GO" id="GO:0031966">
    <property type="term" value="C:mitochondrial membrane"/>
    <property type="evidence" value="ECO:0007669"/>
    <property type="project" value="UniProtKB-SubCell"/>
</dbReference>
<keyword evidence="17" id="KW-0732">Signal</keyword>
<keyword evidence="12 18" id="KW-0496">Mitochondrion</keyword>
<evidence type="ECO:0000256" key="8">
    <source>
        <dbReference type="ARBA" id="ARBA00022967"/>
    </source>
</evidence>
<sequence>MLISGMKMLMILSVMISIALGSTSHPMLMIAMISTQALFVCLILWVTLSNAWFSFILFLVFMGGLMVLFIYVSSLASNENISFETPWNAKTLVMPIISVLGFSAITYNTQMFSESSINSSVSLIFKIYSSNMMMATSLTMTYLLLALIIVVKIISLQEGPMRVLK</sequence>
<evidence type="ECO:0000313" key="18">
    <source>
        <dbReference type="EMBL" id="QID03196.1"/>
    </source>
</evidence>
<name>A0A6G6A4G5_9HEXA</name>
<evidence type="ECO:0000256" key="10">
    <source>
        <dbReference type="ARBA" id="ARBA00022989"/>
    </source>
</evidence>
<evidence type="ECO:0000256" key="13">
    <source>
        <dbReference type="ARBA" id="ARBA00023136"/>
    </source>
</evidence>
<keyword evidence="7 16" id="KW-0812">Transmembrane</keyword>
<keyword evidence="5" id="KW-0813">Transport</keyword>
<proteinExistence type="inferred from homology"/>
<keyword evidence="9" id="KW-0249">Electron transport</keyword>
<feature type="transmembrane region" description="Helical" evidence="16">
    <location>
        <begin position="92"/>
        <end position="112"/>
    </location>
</feature>
<evidence type="ECO:0000256" key="16">
    <source>
        <dbReference type="SAM" id="Phobius"/>
    </source>
</evidence>
<evidence type="ECO:0000256" key="12">
    <source>
        <dbReference type="ARBA" id="ARBA00023128"/>
    </source>
</evidence>
<geneLocation type="mitochondrion" evidence="18"/>
<feature type="transmembrane region" description="Helical" evidence="16">
    <location>
        <begin position="132"/>
        <end position="155"/>
    </location>
</feature>
<keyword evidence="6" id="KW-0679">Respiratory chain</keyword>
<reference evidence="18" key="1">
    <citation type="journal article" date="2020" name="Mitochondrial DNA Part B Resour">
        <title>Complete mitochondrial genome of Pseudachorutes palmiensis (Collembola: Neanuridae).</title>
        <authorList>
            <person name="Dong J."/>
            <person name="Zhang F."/>
            <person name="Wang X."/>
        </authorList>
    </citation>
    <scope>NUCLEOTIDE SEQUENCE</scope>
</reference>
<gene>
    <name evidence="18" type="primary">ND6</name>
</gene>
<evidence type="ECO:0000256" key="15">
    <source>
        <dbReference type="ARBA" id="ARBA00049551"/>
    </source>
</evidence>
<dbReference type="CTD" id="4541"/>
<feature type="signal peptide" evidence="17">
    <location>
        <begin position="1"/>
        <end position="21"/>
    </location>
</feature>
<evidence type="ECO:0000256" key="14">
    <source>
        <dbReference type="ARBA" id="ARBA00031019"/>
    </source>
</evidence>
<comment type="catalytic activity">
    <reaction evidence="15">
        <text>a ubiquinone + NADH + 5 H(+)(in) = a ubiquinol + NAD(+) + 4 H(+)(out)</text>
        <dbReference type="Rhea" id="RHEA:29091"/>
        <dbReference type="Rhea" id="RHEA-COMP:9565"/>
        <dbReference type="Rhea" id="RHEA-COMP:9566"/>
        <dbReference type="ChEBI" id="CHEBI:15378"/>
        <dbReference type="ChEBI" id="CHEBI:16389"/>
        <dbReference type="ChEBI" id="CHEBI:17976"/>
        <dbReference type="ChEBI" id="CHEBI:57540"/>
        <dbReference type="ChEBI" id="CHEBI:57945"/>
        <dbReference type="EC" id="7.1.1.2"/>
    </reaction>
</comment>
<evidence type="ECO:0000256" key="7">
    <source>
        <dbReference type="ARBA" id="ARBA00022692"/>
    </source>
</evidence>
<organism evidence="18">
    <name type="scientific">Ceratophysella communis</name>
    <dbReference type="NCBI Taxonomy" id="1519100"/>
    <lineage>
        <taxon>Eukaryota</taxon>
        <taxon>Metazoa</taxon>
        <taxon>Ecdysozoa</taxon>
        <taxon>Arthropoda</taxon>
        <taxon>Hexapoda</taxon>
        <taxon>Collembola</taxon>
        <taxon>Poduromorpha</taxon>
        <taxon>Poduroidea</taxon>
        <taxon>Hypogastruridae</taxon>
        <taxon>Ceratophysella</taxon>
    </lineage>
</organism>
<keyword evidence="13 16" id="KW-0472">Membrane</keyword>
<evidence type="ECO:0000256" key="3">
    <source>
        <dbReference type="ARBA" id="ARBA00012944"/>
    </source>
</evidence>
<evidence type="ECO:0000256" key="5">
    <source>
        <dbReference type="ARBA" id="ARBA00022448"/>
    </source>
</evidence>
<feature type="transmembrane region" description="Helical" evidence="16">
    <location>
        <begin position="49"/>
        <end position="72"/>
    </location>
</feature>
<accession>A0A6G6A4G5</accession>
<dbReference type="GO" id="GO:0008137">
    <property type="term" value="F:NADH dehydrogenase (ubiquinone) activity"/>
    <property type="evidence" value="ECO:0007669"/>
    <property type="project" value="UniProtKB-EC"/>
</dbReference>
<dbReference type="RefSeq" id="YP_009740469.1">
    <property type="nucleotide sequence ID" value="NC_046523.1"/>
</dbReference>
<dbReference type="InterPro" id="IPR050269">
    <property type="entry name" value="ComplexI_Subunit6"/>
</dbReference>